<dbReference type="InterPro" id="IPR004113">
    <property type="entry name" value="FAD-bd_oxidored_4_C"/>
</dbReference>
<proteinExistence type="inferred from homology"/>
<evidence type="ECO:0000256" key="1">
    <source>
        <dbReference type="ARBA" id="ARBA00008000"/>
    </source>
</evidence>
<keyword evidence="6" id="KW-1185">Reference proteome</keyword>
<dbReference type="Gene3D" id="1.10.45.10">
    <property type="entry name" value="Vanillyl-alcohol Oxidase, Chain A, domain 4"/>
    <property type="match status" value="1"/>
</dbReference>
<organism evidence="5 6">
    <name type="scientific">Paraburkholderia aspalathi</name>
    <dbReference type="NCBI Taxonomy" id="1324617"/>
    <lineage>
        <taxon>Bacteria</taxon>
        <taxon>Pseudomonadati</taxon>
        <taxon>Pseudomonadota</taxon>
        <taxon>Betaproteobacteria</taxon>
        <taxon>Burkholderiales</taxon>
        <taxon>Burkholderiaceae</taxon>
        <taxon>Paraburkholderia</taxon>
    </lineage>
</organism>
<reference evidence="5 6" key="1">
    <citation type="submission" date="2021-02" db="EMBL/GenBank/DDBJ databases">
        <authorList>
            <person name="Vanwijnsberghe S."/>
        </authorList>
    </citation>
    <scope>NUCLEOTIDE SEQUENCE [LARGE SCALE GENOMIC DNA]</scope>
    <source>
        <strain evidence="5 6">R-69658</strain>
    </source>
</reference>
<dbReference type="Pfam" id="PF01565">
    <property type="entry name" value="FAD_binding_4"/>
    <property type="match status" value="1"/>
</dbReference>
<dbReference type="Gene3D" id="3.30.465.10">
    <property type="match status" value="1"/>
</dbReference>
<evidence type="ECO:0000313" key="5">
    <source>
        <dbReference type="EMBL" id="CAE6789871.1"/>
    </source>
</evidence>
<protein>
    <submittedName>
        <fullName evidence="5">FAD-linked oxidoreductase</fullName>
        <ecNumber evidence="5">1.-.-.-</ecNumber>
    </submittedName>
</protein>
<dbReference type="PROSITE" id="PS51387">
    <property type="entry name" value="FAD_PCMH"/>
    <property type="match status" value="1"/>
</dbReference>
<dbReference type="SUPFAM" id="SSF56176">
    <property type="entry name" value="FAD-binding/transporter-associated domain-like"/>
    <property type="match status" value="1"/>
</dbReference>
<dbReference type="EC" id="1.-.-.-" evidence="5"/>
<dbReference type="Gene3D" id="3.30.43.10">
    <property type="entry name" value="Uridine Diphospho-n-acetylenolpyruvylglucosamine Reductase, domain 2"/>
    <property type="match status" value="1"/>
</dbReference>
<sequence length="485" mass="51956">MDMNSHSLIAAIKELVGDANVMDAPSDMEPYLIDWRKRHSGKAACVVFPRTTEQVSKVLAFCNENAVKVFPQGGNTSVCGGSVPDHDGQSVLLNMRKMNRIIELNPRNNSMAVEAGCVLADIQAAALEVDRLFPLTLGAEGSCQIGGNIATNAGGTNVLRFGNTRDLILGIEVVLADGRIWNGLRSLRKNNSGYDLKNLFVGSEGTLGVVTAATLKLFPRPHAIATAMLGVETVSAAVDEGLKLQAAFPGELVGLELISQSEFDISLRHAENARNPFQTTPNWTILVELAAATGTSESLAGRLSEALNDSFNHGVVQDAVIALNEQQRADLWSIRHHVTEANGREGMGLTHDIAVPTYRIPDFVELAGRALAEHYPAAVPVVVGHMGDGNLHYIAMFSHAYWASVEDKAGVQLKLSHLLYDIAAGMGGTFSAEHGIGSLHVSEMSVYKDAAEIALMREFKQLLDPKDTMNPGRVLPKVAAAVSGH</sequence>
<gene>
    <name evidence="5" type="ORF">R69658_04458</name>
</gene>
<dbReference type="InterPro" id="IPR016164">
    <property type="entry name" value="FAD-linked_Oxase-like_C"/>
</dbReference>
<dbReference type="InterPro" id="IPR016169">
    <property type="entry name" value="FAD-bd_PCMH_sub2"/>
</dbReference>
<evidence type="ECO:0000313" key="6">
    <source>
        <dbReference type="Proteomes" id="UP000674425"/>
    </source>
</evidence>
<dbReference type="Proteomes" id="UP000674425">
    <property type="component" value="Unassembled WGS sequence"/>
</dbReference>
<dbReference type="InterPro" id="IPR051264">
    <property type="entry name" value="FAD-oxidored/transferase_4"/>
</dbReference>
<dbReference type="InterPro" id="IPR016171">
    <property type="entry name" value="Vanillyl_alc_oxidase_C-sub2"/>
</dbReference>
<keyword evidence="3" id="KW-0274">FAD</keyword>
<feature type="domain" description="FAD-binding PCMH-type" evidence="4">
    <location>
        <begin position="39"/>
        <end position="220"/>
    </location>
</feature>
<evidence type="ECO:0000256" key="2">
    <source>
        <dbReference type="ARBA" id="ARBA00022630"/>
    </source>
</evidence>
<evidence type="ECO:0000259" key="4">
    <source>
        <dbReference type="PROSITE" id="PS51387"/>
    </source>
</evidence>
<accession>A0ABM8S5H1</accession>
<evidence type="ECO:0000256" key="3">
    <source>
        <dbReference type="ARBA" id="ARBA00022827"/>
    </source>
</evidence>
<dbReference type="SUPFAM" id="SSF55103">
    <property type="entry name" value="FAD-linked oxidases, C-terminal domain"/>
    <property type="match status" value="1"/>
</dbReference>
<dbReference type="PANTHER" id="PTHR43716">
    <property type="entry name" value="D-2-HYDROXYGLUTARATE DEHYDROGENASE, MITOCHONDRIAL"/>
    <property type="match status" value="1"/>
</dbReference>
<dbReference type="Gene3D" id="3.30.70.2190">
    <property type="match status" value="1"/>
</dbReference>
<dbReference type="GO" id="GO:0016491">
    <property type="term" value="F:oxidoreductase activity"/>
    <property type="evidence" value="ECO:0007669"/>
    <property type="project" value="UniProtKB-KW"/>
</dbReference>
<keyword evidence="2" id="KW-0285">Flavoprotein</keyword>
<dbReference type="Pfam" id="PF02913">
    <property type="entry name" value="FAD-oxidase_C"/>
    <property type="match status" value="1"/>
</dbReference>
<dbReference type="InterPro" id="IPR016166">
    <property type="entry name" value="FAD-bd_PCMH"/>
</dbReference>
<dbReference type="PANTHER" id="PTHR43716:SF2">
    <property type="entry name" value="BLL6224 PROTEIN"/>
    <property type="match status" value="1"/>
</dbReference>
<name>A0ABM8S5H1_9BURK</name>
<keyword evidence="5" id="KW-0560">Oxidoreductase</keyword>
<dbReference type="InterPro" id="IPR006094">
    <property type="entry name" value="Oxid_FAD_bind_N"/>
</dbReference>
<comment type="caution">
    <text evidence="5">The sequence shown here is derived from an EMBL/GenBank/DDBJ whole genome shotgun (WGS) entry which is preliminary data.</text>
</comment>
<comment type="similarity">
    <text evidence="1">Belongs to the FAD-binding oxidoreductase/transferase type 4 family.</text>
</comment>
<dbReference type="EMBL" id="CAJNAU010000045">
    <property type="protein sequence ID" value="CAE6789871.1"/>
    <property type="molecule type" value="Genomic_DNA"/>
</dbReference>
<dbReference type="InterPro" id="IPR016167">
    <property type="entry name" value="FAD-bd_PCMH_sub1"/>
</dbReference>
<dbReference type="Gene3D" id="3.30.70.2740">
    <property type="match status" value="1"/>
</dbReference>
<dbReference type="InterPro" id="IPR036318">
    <property type="entry name" value="FAD-bd_PCMH-like_sf"/>
</dbReference>